<dbReference type="EMBL" id="GGEC01089231">
    <property type="protein sequence ID" value="MBX69715.1"/>
    <property type="molecule type" value="Transcribed_RNA"/>
</dbReference>
<organism evidence="1">
    <name type="scientific">Rhizophora mucronata</name>
    <name type="common">Asiatic mangrove</name>
    <dbReference type="NCBI Taxonomy" id="61149"/>
    <lineage>
        <taxon>Eukaryota</taxon>
        <taxon>Viridiplantae</taxon>
        <taxon>Streptophyta</taxon>
        <taxon>Embryophyta</taxon>
        <taxon>Tracheophyta</taxon>
        <taxon>Spermatophyta</taxon>
        <taxon>Magnoliopsida</taxon>
        <taxon>eudicotyledons</taxon>
        <taxon>Gunneridae</taxon>
        <taxon>Pentapetalae</taxon>
        <taxon>rosids</taxon>
        <taxon>fabids</taxon>
        <taxon>Malpighiales</taxon>
        <taxon>Rhizophoraceae</taxon>
        <taxon>Rhizophora</taxon>
    </lineage>
</organism>
<dbReference type="AlphaFoldDB" id="A0A2P2QS03"/>
<name>A0A2P2QS03_RHIMU</name>
<protein>
    <submittedName>
        <fullName evidence="1">Uncharacterized protein</fullName>
    </submittedName>
</protein>
<reference evidence="1" key="1">
    <citation type="submission" date="2018-02" db="EMBL/GenBank/DDBJ databases">
        <title>Rhizophora mucronata_Transcriptome.</title>
        <authorList>
            <person name="Meera S.P."/>
            <person name="Sreeshan A."/>
            <person name="Augustine A."/>
        </authorList>
    </citation>
    <scope>NUCLEOTIDE SEQUENCE</scope>
    <source>
        <tissue evidence="1">Leaf</tissue>
    </source>
</reference>
<proteinExistence type="predicted"/>
<evidence type="ECO:0000313" key="1">
    <source>
        <dbReference type="EMBL" id="MBX69715.1"/>
    </source>
</evidence>
<accession>A0A2P2QS03</accession>
<sequence length="47" mass="5566">MFLKSKNFTLGIGFWIFWTNTTFKRGQPSCQRKFIEGKTVLSHKINK</sequence>